<comment type="caution">
    <text evidence="1">The sequence shown here is derived from an EMBL/GenBank/DDBJ whole genome shotgun (WGS) entry which is preliminary data.</text>
</comment>
<sequence length="1345" mass="149158">MSVEVVNQGNGMLKLDGANPIYLFHVDGTCSAKDETAESNVKYWQGGGGNEMSPQDDMTKYESTATDVKACLVAFTNGLLFLELLEKGENIQHPGIWEGVVSMWKPVYSWALYFFQSSNILSGNASAVQEENVASVTMLLAQMSAHADISRVIISNAVFLETRQPTNFEYLMHALTSFPAFSEASDDVHNDLVRWAMAHAIKLEPDLDMDGPIAKHWFRLKERYDIEHNKGLRLCNNNKALNMFESVVSQNVALNLPDGAVVAGFHFIAPNNARDSTGLEITGKHVRTYKRVQRVVGGMHDTCARDCHLQGEWTKIKVRQNLRHLVTMRKADILKNPAAENYPTAIAVNFCHEDGVRISCIAKDEIRARTMFTLNREGSILLKIDANLEKIMLNVKPINLARFGKCLRSLVVMRKASKIVLGAMQLSMSRIAAATSPSPGFLISNAANIEAMSSHMDDTDRVRQGFAWNVIRKTVYPWREWGKNMLGARTGESTGSGPPGTVDEENGTFAEREQGADELMMQIPGQVESIPDILTEHSQPGHSLAKCNNPDAHIIQLPLHLCLHHQQNGGIPVDLRLSQVLFCYPYDCNPEKGAHDRRNFVSVDVANQGNGMFRLEHINPSYPFHMDGTYSTKDEIAESNVRYWWGGRGNEMNSQGDMLFNRDSCRLLRYFMMMVKGKEDTACATETWGTVWRSHEPGTEKIYTYSAFRRQSRESMLRQKAVQALPHSAITYINAKHDAKGDMLNLIALSEIPDPPLEQVLVVGVVVPHVYGDGGVHQPYCAAAHREYGRVLVTGRMCRSKRLQAWDERATHELYRPQVGEQRHDITKVLGASYFSIVPTTVKGQSLDLGSSWGNLVKQNIYELPGAIRELSVEKASSRVEGADKVAATTSPLSIGGHLLAVSRLYCLAFIAITVFVVSPFGNIRNWATNCGCRAAYVGRIACYQARTMTDVSSPIVAASHYGYRNTVLTAQRTSDCRNSLPLSCDVYRGQWSPCGLASRDGDSLVFLVSKFLFTGCRILTKAVQMVCYAGYSGCIMGAEGDLSFTPDSSSADFNYEGPLHSCDLYYHTHGPIFPIDPDVENASKTDHSDVDALAFGISILEHDKSCVATGMKPSSCRTAHLIPQSQGNQYIKAFTQGQGGDIFNDIDDPQNGCVPRPTCCHSPAQTPNFIMKTTDALQGAALDDALWTLHVFDDVTTEDSEHNVVPAGQAIRVPEDRDTLPPHCEINWSNSFYPEVQQSCDEVKYKAMIDSDNRVRQVDVFDALLMLQEMAARNAAHNAPLCESQSAQKDNDDVQEKGIFYPFRSFIFKKLKKDDHFGTNNTTVRHSIQTFLSAAMGGIVGDGR</sequence>
<evidence type="ECO:0000313" key="1">
    <source>
        <dbReference type="EMBL" id="KAK0447309.1"/>
    </source>
</evidence>
<name>A0AA39JTS5_9AGAR</name>
<gene>
    <name evidence="1" type="ORF">EV421DRAFT_2017567</name>
</gene>
<dbReference type="EMBL" id="JAUEPT010000012">
    <property type="protein sequence ID" value="KAK0447309.1"/>
    <property type="molecule type" value="Genomic_DNA"/>
</dbReference>
<proteinExistence type="predicted"/>
<organism evidence="1 2">
    <name type="scientific">Armillaria borealis</name>
    <dbReference type="NCBI Taxonomy" id="47425"/>
    <lineage>
        <taxon>Eukaryota</taxon>
        <taxon>Fungi</taxon>
        <taxon>Dikarya</taxon>
        <taxon>Basidiomycota</taxon>
        <taxon>Agaricomycotina</taxon>
        <taxon>Agaricomycetes</taxon>
        <taxon>Agaricomycetidae</taxon>
        <taxon>Agaricales</taxon>
        <taxon>Marasmiineae</taxon>
        <taxon>Physalacriaceae</taxon>
        <taxon>Armillaria</taxon>
    </lineage>
</organism>
<protein>
    <submittedName>
        <fullName evidence="1">Uncharacterized protein</fullName>
    </submittedName>
</protein>
<evidence type="ECO:0000313" key="2">
    <source>
        <dbReference type="Proteomes" id="UP001175226"/>
    </source>
</evidence>
<reference evidence="1" key="1">
    <citation type="submission" date="2023-06" db="EMBL/GenBank/DDBJ databases">
        <authorList>
            <consortium name="Lawrence Berkeley National Laboratory"/>
            <person name="Ahrendt S."/>
            <person name="Sahu N."/>
            <person name="Indic B."/>
            <person name="Wong-Bajracharya J."/>
            <person name="Merenyi Z."/>
            <person name="Ke H.-M."/>
            <person name="Monk M."/>
            <person name="Kocsube S."/>
            <person name="Drula E."/>
            <person name="Lipzen A."/>
            <person name="Balint B."/>
            <person name="Henrissat B."/>
            <person name="Andreopoulos B."/>
            <person name="Martin F.M."/>
            <person name="Harder C.B."/>
            <person name="Rigling D."/>
            <person name="Ford K.L."/>
            <person name="Foster G.D."/>
            <person name="Pangilinan J."/>
            <person name="Papanicolaou A."/>
            <person name="Barry K."/>
            <person name="LaButti K."/>
            <person name="Viragh M."/>
            <person name="Koriabine M."/>
            <person name="Yan M."/>
            <person name="Riley R."/>
            <person name="Champramary S."/>
            <person name="Plett K.L."/>
            <person name="Tsai I.J."/>
            <person name="Slot J."/>
            <person name="Sipos G."/>
            <person name="Plett J."/>
            <person name="Nagy L.G."/>
            <person name="Grigoriev I.V."/>
        </authorList>
    </citation>
    <scope>NUCLEOTIDE SEQUENCE</scope>
    <source>
        <strain evidence="1">FPL87.14</strain>
    </source>
</reference>
<dbReference type="Proteomes" id="UP001175226">
    <property type="component" value="Unassembled WGS sequence"/>
</dbReference>
<keyword evidence="2" id="KW-1185">Reference proteome</keyword>
<accession>A0AA39JTS5</accession>